<feature type="compositionally biased region" description="Basic and acidic residues" evidence="1">
    <location>
        <begin position="176"/>
        <end position="186"/>
    </location>
</feature>
<reference evidence="2" key="1">
    <citation type="submission" date="2023-08" db="EMBL/GenBank/DDBJ databases">
        <authorList>
            <person name="Chen Y."/>
            <person name="Shah S."/>
            <person name="Dougan E. K."/>
            <person name="Thang M."/>
            <person name="Chan C."/>
        </authorList>
    </citation>
    <scope>NUCLEOTIDE SEQUENCE</scope>
</reference>
<protein>
    <submittedName>
        <fullName evidence="2">Uncharacterized protein</fullName>
    </submittedName>
</protein>
<dbReference type="AlphaFoldDB" id="A0AA36NMW8"/>
<comment type="caution">
    <text evidence="2">The sequence shown here is derived from an EMBL/GenBank/DDBJ whole genome shotgun (WGS) entry which is preliminary data.</text>
</comment>
<evidence type="ECO:0000313" key="2">
    <source>
        <dbReference type="EMBL" id="CAJ1410303.1"/>
    </source>
</evidence>
<accession>A0AA36NMW8</accession>
<feature type="region of interest" description="Disordered" evidence="1">
    <location>
        <begin position="1"/>
        <end position="56"/>
    </location>
</feature>
<sequence>MGCSQAGSVKTGETEEICLNDSHAESVRTAANPRTAQPARPAQSPAQPAQATKGLEPGANVRVVGLKGDGALRLNGEAAVLDSWNAATNRWNVRLRSGEVKAIRPENLEEVVGLRAPVKAPVPLKEELGEDPPLLEVWSRHREGSERAQAAQKLLEAPLKKLDLSVPPELLQQAKRRPDVDSEPDTKLLSSGDDERVVLDDLDLDLQLRSSMSATARKAPR</sequence>
<evidence type="ECO:0000256" key="1">
    <source>
        <dbReference type="SAM" id="MobiDB-lite"/>
    </source>
</evidence>
<feature type="region of interest" description="Disordered" evidence="1">
    <location>
        <begin position="166"/>
        <end position="194"/>
    </location>
</feature>
<keyword evidence="3" id="KW-1185">Reference proteome</keyword>
<proteinExistence type="predicted"/>
<name>A0AA36NMW8_9DINO</name>
<evidence type="ECO:0000313" key="3">
    <source>
        <dbReference type="Proteomes" id="UP001178507"/>
    </source>
</evidence>
<organism evidence="2 3">
    <name type="scientific">Effrenium voratum</name>
    <dbReference type="NCBI Taxonomy" id="2562239"/>
    <lineage>
        <taxon>Eukaryota</taxon>
        <taxon>Sar</taxon>
        <taxon>Alveolata</taxon>
        <taxon>Dinophyceae</taxon>
        <taxon>Suessiales</taxon>
        <taxon>Symbiodiniaceae</taxon>
        <taxon>Effrenium</taxon>
    </lineage>
</organism>
<gene>
    <name evidence="2" type="ORF">EVOR1521_LOCUS31148</name>
</gene>
<dbReference type="EMBL" id="CAUJNA010003810">
    <property type="protein sequence ID" value="CAJ1410303.1"/>
    <property type="molecule type" value="Genomic_DNA"/>
</dbReference>
<dbReference type="Proteomes" id="UP001178507">
    <property type="component" value="Unassembled WGS sequence"/>
</dbReference>
<feature type="compositionally biased region" description="Low complexity" evidence="1">
    <location>
        <begin position="28"/>
        <end position="52"/>
    </location>
</feature>